<dbReference type="PANTHER" id="PTHR11080:SF2">
    <property type="entry name" value="LD05707P"/>
    <property type="match status" value="1"/>
</dbReference>
<dbReference type="AlphaFoldDB" id="A0A6I6H4Z0"/>
<keyword evidence="2 3" id="KW-0378">Hydrolase</keyword>
<reference evidence="3 4" key="1">
    <citation type="submission" date="2019-12" db="EMBL/GenBank/DDBJ databases">
        <title>Hybrid Genome Assemblies of two High G+C Isolates from Undergraduate Microbiology Courses.</title>
        <authorList>
            <person name="Ne Ville C.J."/>
            <person name="Enright D."/>
            <person name="Hernandez I."/>
            <person name="Dodsworth J."/>
            <person name="Orwin P.M."/>
        </authorList>
    </citation>
    <scope>NUCLEOTIDE SEQUENCE [LARGE SCALE GENOMIC DNA]</scope>
    <source>
        <strain evidence="3 4">CSUSB</strain>
    </source>
</reference>
<dbReference type="GO" id="GO:0016787">
    <property type="term" value="F:hydrolase activity"/>
    <property type="evidence" value="ECO:0007669"/>
    <property type="project" value="UniProtKB-KW"/>
</dbReference>
<evidence type="ECO:0000256" key="1">
    <source>
        <dbReference type="ARBA" id="ARBA00006336"/>
    </source>
</evidence>
<dbReference type="SUPFAM" id="SSF52499">
    <property type="entry name" value="Isochorismatase-like hydrolases"/>
    <property type="match status" value="1"/>
</dbReference>
<dbReference type="InterPro" id="IPR036380">
    <property type="entry name" value="Isochorismatase-like_sf"/>
</dbReference>
<evidence type="ECO:0000313" key="3">
    <source>
        <dbReference type="EMBL" id="QGW82000.1"/>
    </source>
</evidence>
<organism evidence="3 4">
    <name type="scientific">Variovorax paradoxus</name>
    <dbReference type="NCBI Taxonomy" id="34073"/>
    <lineage>
        <taxon>Bacteria</taxon>
        <taxon>Pseudomonadati</taxon>
        <taxon>Pseudomonadota</taxon>
        <taxon>Betaproteobacteria</taxon>
        <taxon>Burkholderiales</taxon>
        <taxon>Comamonadaceae</taxon>
        <taxon>Variovorax</taxon>
    </lineage>
</organism>
<name>A0A6I6H4Z0_VARPD</name>
<dbReference type="OrthoDB" id="9791276at2"/>
<evidence type="ECO:0000256" key="2">
    <source>
        <dbReference type="ARBA" id="ARBA00022801"/>
    </source>
</evidence>
<dbReference type="InterPro" id="IPR052347">
    <property type="entry name" value="Isochorismatase_Nicotinamidase"/>
</dbReference>
<dbReference type="Gene3D" id="3.40.50.850">
    <property type="entry name" value="Isochorismatase-like"/>
    <property type="match status" value="1"/>
</dbReference>
<dbReference type="EMBL" id="CP046622">
    <property type="protein sequence ID" value="QGW82000.1"/>
    <property type="molecule type" value="Genomic_DNA"/>
</dbReference>
<dbReference type="PANTHER" id="PTHR11080">
    <property type="entry name" value="PYRAZINAMIDASE/NICOTINAMIDASE"/>
    <property type="match status" value="1"/>
</dbReference>
<protein>
    <submittedName>
        <fullName evidence="3">Cysteine hydrolase</fullName>
    </submittedName>
</protein>
<dbReference type="RefSeq" id="WP_157613382.1">
    <property type="nucleotide sequence ID" value="NZ_CP046622.1"/>
</dbReference>
<sequence>MKQNIQLLLIDPQNDFCDLPAGWLPADAATGAQLQPALPVAGAHADMLRVAQLIREGSQGIGGITVTLDSHHRFDIAHPTFWQTRDGGGVQPFTSITAAEVNAGDYRPRDPAALPRALAYIDELERRGRYTLMVWPVHCEIGSWGHNVHAAVKAAYNAWEDEQLRVVQKVGKGSNPWTEHYSAIQAEVPDEDDPATLLNMPLVESLDRADLIVIAGEASSHCVKATTEHIAANLPSGNPAKLVLVTDCMSPVTRFEAQHQAFLQDMGNRGARLLTSAEVLSILTANI</sequence>
<comment type="similarity">
    <text evidence="1">Belongs to the isochorismatase family.</text>
</comment>
<dbReference type="Proteomes" id="UP000425817">
    <property type="component" value="Chromosome"/>
</dbReference>
<accession>A0A6I6H4Z0</accession>
<gene>
    <name evidence="3" type="ORF">GOQ09_10545</name>
</gene>
<evidence type="ECO:0000313" key="4">
    <source>
        <dbReference type="Proteomes" id="UP000425817"/>
    </source>
</evidence>
<proteinExistence type="inferred from homology"/>